<dbReference type="InterPro" id="IPR036188">
    <property type="entry name" value="FAD/NAD-bd_sf"/>
</dbReference>
<dbReference type="InterPro" id="IPR012132">
    <property type="entry name" value="GMC_OxRdtase"/>
</dbReference>
<feature type="domain" description="Glucose-methanol-choline oxidoreductase N-terminal" evidence="2">
    <location>
        <begin position="281"/>
        <end position="295"/>
    </location>
</feature>
<sequence>MWPFSSEASGERDLSSLDTSYDYVVVGSAFVIYIVAFEGLTSREGGTAGCVLARRLSDNGDYTVLLIEKGDAGDSWLHRARLTSIHHFSDRKHSTVFPSAHDKELNRSVSLIAGLGLGGSTRINGCMYTCGTPGEYNAWAQEGNNGWGYQELKPFFKKSETWIGPEPREFHGADGPLQVRSFEDFAYRPSEEMYRASERLGFGGIDDFHSPLEPSFGCNKIQFTVGADGTRSSAFRAYLPHELLFATEDDNVRATGVVVQRVDGSMRRTISARREVMLTCGALITPQLLMLSGVGSASHLEDMGIKTVVDLPGIGSNLLRIFAFHPYQDHIILPTTYYCPFNDSLWSAFIWPPALIRELYRYVMHGSGWFLSTLVDCELFGISSLVSEDGTPLPHTKEQEDPHDPRNLADFAILSTGIADPTFPGASWTKGL</sequence>
<dbReference type="Gene3D" id="3.30.560.10">
    <property type="entry name" value="Glucose Oxidase, domain 3"/>
    <property type="match status" value="1"/>
</dbReference>
<dbReference type="PANTHER" id="PTHR11552:SF219">
    <property type="entry name" value="GLUCOSE-METHANOL-CHOLINE OXIDOREDUCTASE N-TERMINAL DOMAIN-CONTAINING PROTEIN"/>
    <property type="match status" value="1"/>
</dbReference>
<dbReference type="PROSITE" id="PS00624">
    <property type="entry name" value="GMC_OXRED_2"/>
    <property type="match status" value="1"/>
</dbReference>
<dbReference type="Proteomes" id="UP000292702">
    <property type="component" value="Unassembled WGS sequence"/>
</dbReference>
<accession>A0A4R0RAA2</accession>
<dbReference type="GO" id="GO:0050660">
    <property type="term" value="F:flavin adenine dinucleotide binding"/>
    <property type="evidence" value="ECO:0007669"/>
    <property type="project" value="InterPro"/>
</dbReference>
<evidence type="ECO:0000313" key="3">
    <source>
        <dbReference type="EMBL" id="TCD64362.1"/>
    </source>
</evidence>
<dbReference type="SUPFAM" id="SSF51905">
    <property type="entry name" value="FAD/NAD(P)-binding domain"/>
    <property type="match status" value="1"/>
</dbReference>
<dbReference type="InterPro" id="IPR000172">
    <property type="entry name" value="GMC_OxRdtase_N"/>
</dbReference>
<proteinExistence type="inferred from homology"/>
<comment type="similarity">
    <text evidence="1">Belongs to the GMC oxidoreductase family.</text>
</comment>
<dbReference type="OrthoDB" id="269227at2759"/>
<dbReference type="PANTHER" id="PTHR11552">
    <property type="entry name" value="GLUCOSE-METHANOL-CHOLINE GMC OXIDOREDUCTASE"/>
    <property type="match status" value="1"/>
</dbReference>
<evidence type="ECO:0000313" key="4">
    <source>
        <dbReference type="Proteomes" id="UP000292702"/>
    </source>
</evidence>
<dbReference type="GO" id="GO:0016614">
    <property type="term" value="F:oxidoreductase activity, acting on CH-OH group of donors"/>
    <property type="evidence" value="ECO:0007669"/>
    <property type="project" value="InterPro"/>
</dbReference>
<dbReference type="STRING" id="92696.A0A4R0RAA2"/>
<dbReference type="Gene3D" id="3.50.50.60">
    <property type="entry name" value="FAD/NAD(P)-binding domain"/>
    <property type="match status" value="1"/>
</dbReference>
<dbReference type="EMBL" id="RWJN01000241">
    <property type="protein sequence ID" value="TCD64362.1"/>
    <property type="molecule type" value="Genomic_DNA"/>
</dbReference>
<reference evidence="3 4" key="1">
    <citation type="submission" date="2018-11" db="EMBL/GenBank/DDBJ databases">
        <title>Genome assembly of Steccherinum ochraceum LE-BIN_3174, the white-rot fungus of the Steccherinaceae family (The Residual Polyporoid clade, Polyporales, Basidiomycota).</title>
        <authorList>
            <person name="Fedorova T.V."/>
            <person name="Glazunova O.A."/>
            <person name="Landesman E.O."/>
            <person name="Moiseenko K.V."/>
            <person name="Psurtseva N.V."/>
            <person name="Savinova O.S."/>
            <person name="Shakhova N.V."/>
            <person name="Tyazhelova T.V."/>
            <person name="Vasina D.V."/>
        </authorList>
    </citation>
    <scope>NUCLEOTIDE SEQUENCE [LARGE SCALE GENOMIC DNA]</scope>
    <source>
        <strain evidence="3 4">LE-BIN_3174</strain>
    </source>
</reference>
<organism evidence="3 4">
    <name type="scientific">Steccherinum ochraceum</name>
    <dbReference type="NCBI Taxonomy" id="92696"/>
    <lineage>
        <taxon>Eukaryota</taxon>
        <taxon>Fungi</taxon>
        <taxon>Dikarya</taxon>
        <taxon>Basidiomycota</taxon>
        <taxon>Agaricomycotina</taxon>
        <taxon>Agaricomycetes</taxon>
        <taxon>Polyporales</taxon>
        <taxon>Steccherinaceae</taxon>
        <taxon>Steccherinum</taxon>
    </lineage>
</organism>
<dbReference type="Pfam" id="PF00732">
    <property type="entry name" value="GMC_oxred_N"/>
    <property type="match status" value="1"/>
</dbReference>
<gene>
    <name evidence="3" type="ORF">EIP91_004231</name>
</gene>
<comment type="caution">
    <text evidence="3">The sequence shown here is derived from an EMBL/GenBank/DDBJ whole genome shotgun (WGS) entry which is preliminary data.</text>
</comment>
<evidence type="ECO:0000256" key="1">
    <source>
        <dbReference type="ARBA" id="ARBA00010790"/>
    </source>
</evidence>
<evidence type="ECO:0000259" key="2">
    <source>
        <dbReference type="PROSITE" id="PS00624"/>
    </source>
</evidence>
<feature type="non-terminal residue" evidence="3">
    <location>
        <position position="432"/>
    </location>
</feature>
<name>A0A4R0RAA2_9APHY</name>
<protein>
    <recommendedName>
        <fullName evidence="2">Glucose-methanol-choline oxidoreductase N-terminal domain-containing protein</fullName>
    </recommendedName>
</protein>
<dbReference type="AlphaFoldDB" id="A0A4R0RAA2"/>
<keyword evidence="4" id="KW-1185">Reference proteome</keyword>